<gene>
    <name evidence="1" type="ORF">SAMN04488529_102499</name>
</gene>
<dbReference type="Proteomes" id="UP000198597">
    <property type="component" value="Unassembled WGS sequence"/>
</dbReference>
<dbReference type="AlphaFoldDB" id="A0A1H0QSK9"/>
<proteinExistence type="predicted"/>
<dbReference type="EMBL" id="FNJM01000002">
    <property type="protein sequence ID" value="SDP20170.1"/>
    <property type="molecule type" value="Genomic_DNA"/>
</dbReference>
<protein>
    <submittedName>
        <fullName evidence="1">Uncharacterized protein</fullName>
    </submittedName>
</protein>
<evidence type="ECO:0000313" key="2">
    <source>
        <dbReference type="Proteomes" id="UP000198597"/>
    </source>
</evidence>
<accession>A0A1H0QSK9</accession>
<keyword evidence="2" id="KW-1185">Reference proteome</keyword>
<reference evidence="1 2" key="1">
    <citation type="submission" date="2016-10" db="EMBL/GenBank/DDBJ databases">
        <authorList>
            <person name="de Groot N.N."/>
        </authorList>
    </citation>
    <scope>NUCLEOTIDE SEQUENCE [LARGE SCALE GENOMIC DNA]</scope>
    <source>
        <strain evidence="1 2">DSM 12272</strain>
    </source>
</reference>
<organism evidence="1 2">
    <name type="scientific">Clostridium gasigenes</name>
    <dbReference type="NCBI Taxonomy" id="94869"/>
    <lineage>
        <taxon>Bacteria</taxon>
        <taxon>Bacillati</taxon>
        <taxon>Bacillota</taxon>
        <taxon>Clostridia</taxon>
        <taxon>Eubacteriales</taxon>
        <taxon>Clostridiaceae</taxon>
        <taxon>Clostridium</taxon>
    </lineage>
</organism>
<evidence type="ECO:0000313" key="1">
    <source>
        <dbReference type="EMBL" id="SDP20170.1"/>
    </source>
</evidence>
<dbReference type="RefSeq" id="WP_278336651.1">
    <property type="nucleotide sequence ID" value="NZ_FNJM01000002.1"/>
</dbReference>
<sequence length="44" mass="5052">MPLIIVCIYIAIIPIVLAFCKGAGMDERFREGKEYLENSYDKNN</sequence>
<name>A0A1H0QSK9_9CLOT</name>